<evidence type="ECO:0000313" key="2">
    <source>
        <dbReference type="EMBL" id="SEO23798.1"/>
    </source>
</evidence>
<sequence length="66" mass="7457">MLIQLHKQATTTPKVRAAIQSSNEAASVLAERFGTTEQTVYKWRPRDSVQDRSHTPHRLQTTLTPA</sequence>
<evidence type="ECO:0000256" key="1">
    <source>
        <dbReference type="SAM" id="MobiDB-lite"/>
    </source>
</evidence>
<dbReference type="Proteomes" id="UP000183002">
    <property type="component" value="Unassembled WGS sequence"/>
</dbReference>
<proteinExistence type="predicted"/>
<dbReference type="AlphaFoldDB" id="A0A1H8N2W3"/>
<reference evidence="2 3" key="1">
    <citation type="submission" date="2016-10" db="EMBL/GenBank/DDBJ databases">
        <authorList>
            <person name="de Groot N.N."/>
        </authorList>
    </citation>
    <scope>NUCLEOTIDE SEQUENCE [LARGE SCALE GENOMIC DNA]</scope>
    <source>
        <strain evidence="2 3">CGMCC 1.10836</strain>
    </source>
</reference>
<name>A0A1H8N2W3_9RHOB</name>
<feature type="non-terminal residue" evidence="2">
    <location>
        <position position="66"/>
    </location>
</feature>
<dbReference type="EMBL" id="FOCO01000069">
    <property type="protein sequence ID" value="SEO23798.1"/>
    <property type="molecule type" value="Genomic_DNA"/>
</dbReference>
<evidence type="ECO:0000313" key="3">
    <source>
        <dbReference type="Proteomes" id="UP000183002"/>
    </source>
</evidence>
<accession>A0A1H8N2W3</accession>
<gene>
    <name evidence="2" type="ORF">SAMN05216227_10691</name>
</gene>
<evidence type="ECO:0008006" key="4">
    <source>
        <dbReference type="Google" id="ProtNLM"/>
    </source>
</evidence>
<dbReference type="STRING" id="1077947.SAMN05216227_10691"/>
<keyword evidence="3" id="KW-1185">Reference proteome</keyword>
<feature type="region of interest" description="Disordered" evidence="1">
    <location>
        <begin position="45"/>
        <end position="66"/>
    </location>
</feature>
<feature type="compositionally biased region" description="Basic and acidic residues" evidence="1">
    <location>
        <begin position="45"/>
        <end position="54"/>
    </location>
</feature>
<protein>
    <recommendedName>
        <fullName evidence="4">Transposase</fullName>
    </recommendedName>
</protein>
<organism evidence="2 3">
    <name type="scientific">Pseudorhodobacter antarcticus</name>
    <dbReference type="NCBI Taxonomy" id="1077947"/>
    <lineage>
        <taxon>Bacteria</taxon>
        <taxon>Pseudomonadati</taxon>
        <taxon>Pseudomonadota</taxon>
        <taxon>Alphaproteobacteria</taxon>
        <taxon>Rhodobacterales</taxon>
        <taxon>Paracoccaceae</taxon>
        <taxon>Pseudorhodobacter</taxon>
    </lineage>
</organism>